<comment type="caution">
    <text evidence="3">The sequence shown here is derived from an EMBL/GenBank/DDBJ whole genome shotgun (WGS) entry which is preliminary data.</text>
</comment>
<evidence type="ECO:0000313" key="3">
    <source>
        <dbReference type="EMBL" id="KAG6646707.1"/>
    </source>
</evidence>
<evidence type="ECO:0000256" key="2">
    <source>
        <dbReference type="SAM" id="SignalP"/>
    </source>
</evidence>
<accession>A0A8T1PZ40</accession>
<dbReference type="AlphaFoldDB" id="A0A8T1PZ40"/>
<protein>
    <submittedName>
        <fullName evidence="3">Uncharacterized protein</fullName>
    </submittedName>
</protein>
<organism evidence="3 4">
    <name type="scientific">Carya illinoinensis</name>
    <name type="common">Pecan</name>
    <dbReference type="NCBI Taxonomy" id="32201"/>
    <lineage>
        <taxon>Eukaryota</taxon>
        <taxon>Viridiplantae</taxon>
        <taxon>Streptophyta</taxon>
        <taxon>Embryophyta</taxon>
        <taxon>Tracheophyta</taxon>
        <taxon>Spermatophyta</taxon>
        <taxon>Magnoliopsida</taxon>
        <taxon>eudicotyledons</taxon>
        <taxon>Gunneridae</taxon>
        <taxon>Pentapetalae</taxon>
        <taxon>rosids</taxon>
        <taxon>fabids</taxon>
        <taxon>Fagales</taxon>
        <taxon>Juglandaceae</taxon>
        <taxon>Carya</taxon>
    </lineage>
</organism>
<gene>
    <name evidence="3" type="ORF">CIPAW_07G026900</name>
</gene>
<evidence type="ECO:0000256" key="1">
    <source>
        <dbReference type="SAM" id="Phobius"/>
    </source>
</evidence>
<dbReference type="Proteomes" id="UP000811609">
    <property type="component" value="Chromosome 7"/>
</dbReference>
<feature type="signal peptide" evidence="2">
    <location>
        <begin position="1"/>
        <end position="17"/>
    </location>
</feature>
<keyword evidence="2" id="KW-0732">Signal</keyword>
<keyword evidence="4" id="KW-1185">Reference proteome</keyword>
<keyword evidence="1" id="KW-0472">Membrane</keyword>
<sequence length="77" mass="8955">MVKNLFFIFIFCAPAASRNSRIAYHGPDSRFIFCPVFPSCLSLLSVQLTFPIRAKISLFPWQYIIIFLYFLIIIIGF</sequence>
<feature type="chain" id="PRO_5035729724" evidence="2">
    <location>
        <begin position="18"/>
        <end position="77"/>
    </location>
</feature>
<dbReference type="EMBL" id="CM031815">
    <property type="protein sequence ID" value="KAG6646707.1"/>
    <property type="molecule type" value="Genomic_DNA"/>
</dbReference>
<evidence type="ECO:0000313" key="4">
    <source>
        <dbReference type="Proteomes" id="UP000811609"/>
    </source>
</evidence>
<reference evidence="3" key="1">
    <citation type="submission" date="2020-12" db="EMBL/GenBank/DDBJ databases">
        <title>WGS assembly of Carya illinoinensis cv. Pawnee.</title>
        <authorList>
            <person name="Platts A."/>
            <person name="Shu S."/>
            <person name="Wright S."/>
            <person name="Barry K."/>
            <person name="Edger P."/>
            <person name="Pires J.C."/>
            <person name="Schmutz J."/>
        </authorList>
    </citation>
    <scope>NUCLEOTIDE SEQUENCE</scope>
    <source>
        <tissue evidence="3">Leaf</tissue>
    </source>
</reference>
<name>A0A8T1PZ40_CARIL</name>
<keyword evidence="1" id="KW-1133">Transmembrane helix</keyword>
<keyword evidence="1" id="KW-0812">Transmembrane</keyword>
<feature type="transmembrane region" description="Helical" evidence="1">
    <location>
        <begin position="58"/>
        <end position="76"/>
    </location>
</feature>
<proteinExistence type="predicted"/>